<dbReference type="Gene3D" id="2.40.10.120">
    <property type="match status" value="1"/>
</dbReference>
<dbReference type="Proteomes" id="UP000315017">
    <property type="component" value="Chromosome"/>
</dbReference>
<evidence type="ECO:0000256" key="2">
    <source>
        <dbReference type="ARBA" id="ARBA00022670"/>
    </source>
</evidence>
<dbReference type="NCBIfam" id="TIGR02037">
    <property type="entry name" value="degP_htrA_DO"/>
    <property type="match status" value="1"/>
</dbReference>
<feature type="active site" description="Charge relay system" evidence="7">
    <location>
        <position position="261"/>
    </location>
</feature>
<dbReference type="InterPro" id="IPR036034">
    <property type="entry name" value="PDZ_sf"/>
</dbReference>
<feature type="domain" description="PDZ" evidence="10">
    <location>
        <begin position="317"/>
        <end position="396"/>
    </location>
</feature>
<dbReference type="SUPFAM" id="SSF50156">
    <property type="entry name" value="PDZ domain-like"/>
    <property type="match status" value="2"/>
</dbReference>
<dbReference type="PANTHER" id="PTHR22939">
    <property type="entry name" value="SERINE PROTEASE FAMILY S1C HTRA-RELATED"/>
    <property type="match status" value="1"/>
</dbReference>
<dbReference type="PROSITE" id="PS50106">
    <property type="entry name" value="PDZ"/>
    <property type="match status" value="2"/>
</dbReference>
<dbReference type="GO" id="GO:0004252">
    <property type="term" value="F:serine-type endopeptidase activity"/>
    <property type="evidence" value="ECO:0007669"/>
    <property type="project" value="InterPro"/>
</dbReference>
<dbReference type="KEGG" id="aagg:ETAA8_11240"/>
<keyword evidence="3" id="KW-0732">Signal</keyword>
<organism evidence="11 12">
    <name type="scientific">Anatilimnocola aggregata</name>
    <dbReference type="NCBI Taxonomy" id="2528021"/>
    <lineage>
        <taxon>Bacteria</taxon>
        <taxon>Pseudomonadati</taxon>
        <taxon>Planctomycetota</taxon>
        <taxon>Planctomycetia</taxon>
        <taxon>Pirellulales</taxon>
        <taxon>Pirellulaceae</taxon>
        <taxon>Anatilimnocola</taxon>
    </lineage>
</organism>
<protein>
    <submittedName>
        <fullName evidence="11">Putative periplasmic serine endoprotease DegP-like</fullName>
        <ecNumber evidence="11">3.4.21.107</ecNumber>
    </submittedName>
</protein>
<evidence type="ECO:0000256" key="6">
    <source>
        <dbReference type="ARBA" id="ARBA00022825"/>
    </source>
</evidence>
<feature type="binding site" evidence="8">
    <location>
        <position position="187"/>
    </location>
    <ligand>
        <name>substrate</name>
    </ligand>
</feature>
<feature type="region of interest" description="Disordered" evidence="9">
    <location>
        <begin position="410"/>
        <end position="433"/>
    </location>
</feature>
<keyword evidence="6" id="KW-0720">Serine protease</keyword>
<dbReference type="EC" id="3.4.21.107" evidence="11"/>
<keyword evidence="5 11" id="KW-0378">Hydrolase</keyword>
<dbReference type="InterPro" id="IPR009003">
    <property type="entry name" value="Peptidase_S1_PA"/>
</dbReference>
<feature type="active site" description="Charge relay system" evidence="7">
    <location>
        <position position="187"/>
    </location>
</feature>
<gene>
    <name evidence="11" type="primary">degP1_1</name>
    <name evidence="11" type="ORF">ETAA8_11240</name>
</gene>
<feature type="binding site" evidence="8">
    <location>
        <position position="157"/>
    </location>
    <ligand>
        <name>substrate</name>
    </ligand>
</feature>
<evidence type="ECO:0000256" key="4">
    <source>
        <dbReference type="ARBA" id="ARBA00022737"/>
    </source>
</evidence>
<evidence type="ECO:0000256" key="5">
    <source>
        <dbReference type="ARBA" id="ARBA00022801"/>
    </source>
</evidence>
<evidence type="ECO:0000259" key="10">
    <source>
        <dbReference type="PROSITE" id="PS50106"/>
    </source>
</evidence>
<keyword evidence="12" id="KW-1185">Reference proteome</keyword>
<dbReference type="OrthoDB" id="248175at2"/>
<evidence type="ECO:0000256" key="1">
    <source>
        <dbReference type="ARBA" id="ARBA00010541"/>
    </source>
</evidence>
<dbReference type="SUPFAM" id="SSF50494">
    <property type="entry name" value="Trypsin-like serine proteases"/>
    <property type="match status" value="1"/>
</dbReference>
<feature type="active site" description="Charge relay system" evidence="7">
    <location>
        <position position="157"/>
    </location>
</feature>
<feature type="binding site" evidence="8">
    <location>
        <begin position="259"/>
        <end position="261"/>
    </location>
    <ligand>
        <name>substrate</name>
    </ligand>
</feature>
<reference evidence="11 12" key="1">
    <citation type="submission" date="2019-02" db="EMBL/GenBank/DDBJ databases">
        <title>Deep-cultivation of Planctomycetes and their phenomic and genomic characterization uncovers novel biology.</title>
        <authorList>
            <person name="Wiegand S."/>
            <person name="Jogler M."/>
            <person name="Boedeker C."/>
            <person name="Pinto D."/>
            <person name="Vollmers J."/>
            <person name="Rivas-Marin E."/>
            <person name="Kohn T."/>
            <person name="Peeters S.H."/>
            <person name="Heuer A."/>
            <person name="Rast P."/>
            <person name="Oberbeckmann S."/>
            <person name="Bunk B."/>
            <person name="Jeske O."/>
            <person name="Meyerdierks A."/>
            <person name="Storesund J.E."/>
            <person name="Kallscheuer N."/>
            <person name="Luecker S."/>
            <person name="Lage O.M."/>
            <person name="Pohl T."/>
            <person name="Merkel B.J."/>
            <person name="Hornburger P."/>
            <person name="Mueller R.-W."/>
            <person name="Bruemmer F."/>
            <person name="Labrenz M."/>
            <person name="Spormann A.M."/>
            <person name="Op den Camp H."/>
            <person name="Overmann J."/>
            <person name="Amann R."/>
            <person name="Jetten M.S.M."/>
            <person name="Mascher T."/>
            <person name="Medema M.H."/>
            <person name="Devos D.P."/>
            <person name="Kaster A.-K."/>
            <person name="Ovreas L."/>
            <person name="Rohde M."/>
            <person name="Galperin M.Y."/>
            <person name="Jogler C."/>
        </authorList>
    </citation>
    <scope>NUCLEOTIDE SEQUENCE [LARGE SCALE GENOMIC DNA]</scope>
    <source>
        <strain evidence="11 12">ETA_A8</strain>
    </source>
</reference>
<evidence type="ECO:0000313" key="12">
    <source>
        <dbReference type="Proteomes" id="UP000315017"/>
    </source>
</evidence>
<sequence length="523" mass="54905">MQKAVSSTFSRWAFGSALTVGTLSAAGYFLNSVDSLTAQTSPPAVTASPHAKENLTHANALSQAFRASSNRVLPAVVSIQNVVQPKLVQREIPRRSPRQVPPGMQRPGMEELDPLLKRFFGDMPDLEDMQPQQPGGRESSGSGVIIDSSGIILTNNHVVAGGGKLRVKMHDGREFDVVDVKTDPSTDLAVIKIKSSVPLPYAVLGDSDQMMIGDWVLALGQPFGLQDTVTAGIISAKGRDIGITRHNEFLQTDAAINPGNSGGPLVNLQGEVVGINTAISSSSGGFQGIGFAVPVNVAKWVSTQLLKDGAVHRGYLGVGIQPVDQALAEQLGLSTSQGALITDVQPDSPAAAAGMMPQDVVVEFAGQPVHSPRQLQAVVGRAPLGTKQPLVVLRDGKKVTLQVSVREQPKGYGEVAKQDEPEAKPSESSSFDELGLNVSPLTPAVAKQLGVKVEQGVVVTDVEQGSVAAQAGLDEGDVITQVGRTPVNNVEEFRAAVKTADLSKGVMLLVKGAEGSRFVVLKK</sequence>
<dbReference type="InterPro" id="IPR011782">
    <property type="entry name" value="Pept_S1C_Do"/>
</dbReference>
<evidence type="ECO:0000313" key="11">
    <source>
        <dbReference type="EMBL" id="QDU26052.1"/>
    </source>
</evidence>
<dbReference type="InterPro" id="IPR001478">
    <property type="entry name" value="PDZ"/>
</dbReference>
<dbReference type="RefSeq" id="WP_145085992.1">
    <property type="nucleotide sequence ID" value="NZ_CP036274.1"/>
</dbReference>
<dbReference type="PRINTS" id="PR00834">
    <property type="entry name" value="PROTEASES2C"/>
</dbReference>
<name>A0A517Y7D3_9BACT</name>
<keyword evidence="2 11" id="KW-0645">Protease</keyword>
<proteinExistence type="inferred from homology"/>
<feature type="domain" description="PDZ" evidence="10">
    <location>
        <begin position="433"/>
        <end position="514"/>
    </location>
</feature>
<dbReference type="Pfam" id="PF00595">
    <property type="entry name" value="PDZ"/>
    <property type="match status" value="1"/>
</dbReference>
<keyword evidence="4" id="KW-0677">Repeat</keyword>
<evidence type="ECO:0000256" key="7">
    <source>
        <dbReference type="PIRSR" id="PIRSR611782-1"/>
    </source>
</evidence>
<dbReference type="Gene3D" id="2.30.42.10">
    <property type="match status" value="2"/>
</dbReference>
<evidence type="ECO:0000256" key="8">
    <source>
        <dbReference type="PIRSR" id="PIRSR611782-2"/>
    </source>
</evidence>
<dbReference type="PANTHER" id="PTHR22939:SF129">
    <property type="entry name" value="SERINE PROTEASE HTRA2, MITOCHONDRIAL"/>
    <property type="match status" value="1"/>
</dbReference>
<comment type="similarity">
    <text evidence="1">Belongs to the peptidase S1C family.</text>
</comment>
<dbReference type="GO" id="GO:0006508">
    <property type="term" value="P:proteolysis"/>
    <property type="evidence" value="ECO:0007669"/>
    <property type="project" value="UniProtKB-KW"/>
</dbReference>
<dbReference type="Pfam" id="PF13365">
    <property type="entry name" value="Trypsin_2"/>
    <property type="match status" value="1"/>
</dbReference>
<dbReference type="Pfam" id="PF13180">
    <property type="entry name" value="PDZ_2"/>
    <property type="match status" value="1"/>
</dbReference>
<feature type="compositionally biased region" description="Basic and acidic residues" evidence="9">
    <location>
        <begin position="416"/>
        <end position="425"/>
    </location>
</feature>
<evidence type="ECO:0000256" key="9">
    <source>
        <dbReference type="SAM" id="MobiDB-lite"/>
    </source>
</evidence>
<dbReference type="CDD" id="cd10839">
    <property type="entry name" value="cpPDZ1_DegP-like"/>
    <property type="match status" value="1"/>
</dbReference>
<dbReference type="EMBL" id="CP036274">
    <property type="protein sequence ID" value="QDU26052.1"/>
    <property type="molecule type" value="Genomic_DNA"/>
</dbReference>
<evidence type="ECO:0000256" key="3">
    <source>
        <dbReference type="ARBA" id="ARBA00022729"/>
    </source>
</evidence>
<dbReference type="InterPro" id="IPR001940">
    <property type="entry name" value="Peptidase_S1C"/>
</dbReference>
<dbReference type="SMART" id="SM00228">
    <property type="entry name" value="PDZ"/>
    <property type="match status" value="2"/>
</dbReference>
<accession>A0A517Y7D3</accession>
<dbReference type="AlphaFoldDB" id="A0A517Y7D3"/>